<reference evidence="1 2" key="1">
    <citation type="journal article" date="2018" name="MBio">
        <title>Comparative Genomics Reveals the Core Gene Toolbox for the Fungus-Insect Symbiosis.</title>
        <authorList>
            <person name="Wang Y."/>
            <person name="Stata M."/>
            <person name="Wang W."/>
            <person name="Stajich J.E."/>
            <person name="White M.M."/>
            <person name="Moncalvo J.M."/>
        </authorList>
    </citation>
    <scope>NUCLEOTIDE SEQUENCE [LARGE SCALE GENOMIC DNA]</scope>
    <source>
        <strain evidence="1 2">SWE-8-4</strain>
    </source>
</reference>
<dbReference type="Proteomes" id="UP000245383">
    <property type="component" value="Unassembled WGS sequence"/>
</dbReference>
<comment type="caution">
    <text evidence="1">The sequence shown here is derived from an EMBL/GenBank/DDBJ whole genome shotgun (WGS) entry which is preliminary data.</text>
</comment>
<name>A0A2T9YZV3_9FUNG</name>
<dbReference type="EMBL" id="MBFR01000006">
    <property type="protein sequence ID" value="PVU97870.1"/>
    <property type="molecule type" value="Genomic_DNA"/>
</dbReference>
<keyword evidence="2" id="KW-1185">Reference proteome</keyword>
<sequence>MSLNQKSINQATRYGPSIYPTLRCNSVWLQYLSNIWKQLGMAPVFIQHLKATRYGSSIYPTFGSCSAENQIYTFINFDASSTITAVYSSNIESFSMHNLVTARFSIVKPKSLGIAPSHINVINNYSSAAYASLSCINKNYNRTSPITFATIFTLLELAHIIFLI</sequence>
<organism evidence="1 2">
    <name type="scientific">Smittium simulii</name>
    <dbReference type="NCBI Taxonomy" id="133385"/>
    <lineage>
        <taxon>Eukaryota</taxon>
        <taxon>Fungi</taxon>
        <taxon>Fungi incertae sedis</taxon>
        <taxon>Zoopagomycota</taxon>
        <taxon>Kickxellomycotina</taxon>
        <taxon>Harpellomycetes</taxon>
        <taxon>Harpellales</taxon>
        <taxon>Legeriomycetaceae</taxon>
        <taxon>Smittium</taxon>
    </lineage>
</organism>
<gene>
    <name evidence="1" type="ORF">BB561_000299</name>
</gene>
<accession>A0A2T9YZV3</accession>
<evidence type="ECO:0000313" key="1">
    <source>
        <dbReference type="EMBL" id="PVU97870.1"/>
    </source>
</evidence>
<evidence type="ECO:0000313" key="2">
    <source>
        <dbReference type="Proteomes" id="UP000245383"/>
    </source>
</evidence>
<dbReference type="AlphaFoldDB" id="A0A2T9YZV3"/>
<proteinExistence type="predicted"/>
<protein>
    <submittedName>
        <fullName evidence="1">Uncharacterized protein</fullName>
    </submittedName>
</protein>